<evidence type="ECO:0000256" key="1">
    <source>
        <dbReference type="SAM" id="MobiDB-lite"/>
    </source>
</evidence>
<evidence type="ECO:0008006" key="4">
    <source>
        <dbReference type="Google" id="ProtNLM"/>
    </source>
</evidence>
<gene>
    <name evidence="2" type="ORF">ESCO_001585</name>
</gene>
<organism evidence="2 3">
    <name type="scientific">Escovopsis weberi</name>
    <dbReference type="NCBI Taxonomy" id="150374"/>
    <lineage>
        <taxon>Eukaryota</taxon>
        <taxon>Fungi</taxon>
        <taxon>Dikarya</taxon>
        <taxon>Ascomycota</taxon>
        <taxon>Pezizomycotina</taxon>
        <taxon>Sordariomycetes</taxon>
        <taxon>Hypocreomycetidae</taxon>
        <taxon>Hypocreales</taxon>
        <taxon>Hypocreaceae</taxon>
        <taxon>Escovopsis</taxon>
    </lineage>
</organism>
<dbReference type="EMBL" id="LGSR01000006">
    <property type="protein sequence ID" value="KOS21864.1"/>
    <property type="molecule type" value="Genomic_DNA"/>
</dbReference>
<dbReference type="InterPro" id="IPR035979">
    <property type="entry name" value="RBD_domain_sf"/>
</dbReference>
<sequence length="791" mass="85400">MPAHGLCHDPGEQELHPAPAQTPAAVPAPVNHPQNPKTDKAVEQQRVIMPPPPHGLAIVRENHEQGNADAGTAHKAPPGADEQSHEAVLSLLSLALGGSNIQGEAAEAVHAGAPQTWGININLNININIRIRACSTIIFSSWCLGMSFTSSLSAIFQCSNTFRLKLRGAARCISTTPAFGNKSYEKLCQLVHEHLATASPGAAIACCPPPAEMPASNATMGPPGVNTMMSPTPGLGVNLATMDSPAATPARSAPGVSSPEYFPSIDAVINVPRMAQAQSHQAHYFQAPTSPDQTPTHRPGVVLVHASGYPGPAPAQTTIGSLTAPRANPPRPAGMAVTDEPPPLFELSAGPRPAQALVSTARAGDLNAHGHSLLSGMAEGADALALQLSTAGRAGPAPSEGLMRLIGNVAGQPTVGEAVSPANFPFMEGVKQAKPINWGVIKLKNIPFSSKRCEIIAFLGRNSKILNDVDEGVHIIMERVTSKTMDAYVEFISLDDATRAVERHRNNAAGGRPSRLGDRVVEVEVSSQGHLMRDLFPIAKGIFWNGATPEFKPFNPNEPWENFKGFITVEEMVMLVKHVEVPHRSPYSRECPQRPYECLISTLKKFPWYMADHITIEQRQAMYKATCELIQLLGRSISHGKDTINLNPSLLKRLVSAGMTCAGFTPCMKDNIAYMARLTAGERKSFHQPPSAQRWRHQYALTSKPGVPADVIEWYVALIREQTQKDIGRLPLRERGEMQSKGEETDMYWGFFWAELAYPMGPRFDKMTLAAAAHAEFAAVERIITRALMSN</sequence>
<accession>A0A0M8N6S9</accession>
<proteinExistence type="predicted"/>
<dbReference type="AlphaFoldDB" id="A0A0M8N6S9"/>
<dbReference type="InterPro" id="IPR012677">
    <property type="entry name" value="Nucleotide-bd_a/b_plait_sf"/>
</dbReference>
<feature type="region of interest" description="Disordered" evidence="1">
    <location>
        <begin position="1"/>
        <end position="41"/>
    </location>
</feature>
<dbReference type="CDD" id="cd12254">
    <property type="entry name" value="RRM_hnRNPH_ESRPs_RBM12_like"/>
    <property type="match status" value="1"/>
</dbReference>
<feature type="compositionally biased region" description="Low complexity" evidence="1">
    <location>
        <begin position="17"/>
        <end position="29"/>
    </location>
</feature>
<feature type="compositionally biased region" description="Basic and acidic residues" evidence="1">
    <location>
        <begin position="1"/>
        <end position="15"/>
    </location>
</feature>
<keyword evidence="3" id="KW-1185">Reference proteome</keyword>
<name>A0A0M8N6S9_ESCWE</name>
<reference evidence="2 3" key="1">
    <citation type="submission" date="2015-07" db="EMBL/GenBank/DDBJ databases">
        <title>The genome of the fungus Escovopsis weberi, a specialized disease agent of ant agriculture.</title>
        <authorList>
            <person name="de Man T.J."/>
            <person name="Stajich J.E."/>
            <person name="Kubicek C.P."/>
            <person name="Chenthamara K."/>
            <person name="Atanasova L."/>
            <person name="Druzhinina I.S."/>
            <person name="Birnbaum S."/>
            <person name="Barribeau S.M."/>
            <person name="Teiling C."/>
            <person name="Suen G."/>
            <person name="Currie C."/>
            <person name="Gerardo N.M."/>
        </authorList>
    </citation>
    <scope>NUCLEOTIDE SEQUENCE [LARGE SCALE GENOMIC DNA]</scope>
</reference>
<dbReference type="Proteomes" id="UP000053831">
    <property type="component" value="Unassembled WGS sequence"/>
</dbReference>
<dbReference type="Gene3D" id="3.30.70.330">
    <property type="match status" value="1"/>
</dbReference>
<evidence type="ECO:0000313" key="3">
    <source>
        <dbReference type="Proteomes" id="UP000053831"/>
    </source>
</evidence>
<dbReference type="OrthoDB" id="336240at2759"/>
<dbReference type="GO" id="GO:0003676">
    <property type="term" value="F:nucleic acid binding"/>
    <property type="evidence" value="ECO:0007669"/>
    <property type="project" value="InterPro"/>
</dbReference>
<protein>
    <recommendedName>
        <fullName evidence="4">RRM domain-containing protein</fullName>
    </recommendedName>
</protein>
<evidence type="ECO:0000313" key="2">
    <source>
        <dbReference type="EMBL" id="KOS21864.1"/>
    </source>
</evidence>
<dbReference type="STRING" id="150374.A0A0M8N6S9"/>
<dbReference type="SUPFAM" id="SSF54928">
    <property type="entry name" value="RNA-binding domain, RBD"/>
    <property type="match status" value="1"/>
</dbReference>
<comment type="caution">
    <text evidence="2">The sequence shown here is derived from an EMBL/GenBank/DDBJ whole genome shotgun (WGS) entry which is preliminary data.</text>
</comment>